<evidence type="ECO:0000259" key="1">
    <source>
        <dbReference type="PROSITE" id="PS51819"/>
    </source>
</evidence>
<dbReference type="PANTHER" id="PTHR36503:SF1">
    <property type="entry name" value="BLR2520 PROTEIN"/>
    <property type="match status" value="1"/>
</dbReference>
<comment type="caution">
    <text evidence="2">The sequence shown here is derived from an EMBL/GenBank/DDBJ whole genome shotgun (WGS) entry which is preliminary data.</text>
</comment>
<accession>A0A7W6H823</accession>
<dbReference type="EMBL" id="JACIEK010000015">
    <property type="protein sequence ID" value="MBB4000133.1"/>
    <property type="molecule type" value="Genomic_DNA"/>
</dbReference>
<dbReference type="InterPro" id="IPR004360">
    <property type="entry name" value="Glyas_Fos-R_dOase_dom"/>
</dbReference>
<dbReference type="InterPro" id="IPR037523">
    <property type="entry name" value="VOC_core"/>
</dbReference>
<gene>
    <name evidence="2" type="ORF">GGR04_004009</name>
</gene>
<dbReference type="Gene3D" id="3.10.180.10">
    <property type="entry name" value="2,3-Dihydroxybiphenyl 1,2-Dioxygenase, domain 1"/>
    <property type="match status" value="1"/>
</dbReference>
<evidence type="ECO:0000313" key="2">
    <source>
        <dbReference type="EMBL" id="MBB4000133.1"/>
    </source>
</evidence>
<evidence type="ECO:0000313" key="3">
    <source>
        <dbReference type="Proteomes" id="UP000542776"/>
    </source>
</evidence>
<dbReference type="PROSITE" id="PS51819">
    <property type="entry name" value="VOC"/>
    <property type="match status" value="1"/>
</dbReference>
<organism evidence="2 3">
    <name type="scientific">Aureimonas pseudogalii</name>
    <dbReference type="NCBI Taxonomy" id="1744844"/>
    <lineage>
        <taxon>Bacteria</taxon>
        <taxon>Pseudomonadati</taxon>
        <taxon>Pseudomonadota</taxon>
        <taxon>Alphaproteobacteria</taxon>
        <taxon>Hyphomicrobiales</taxon>
        <taxon>Aurantimonadaceae</taxon>
        <taxon>Aureimonas</taxon>
    </lineage>
</organism>
<dbReference type="SUPFAM" id="SSF54593">
    <property type="entry name" value="Glyoxalase/Bleomycin resistance protein/Dihydroxybiphenyl dioxygenase"/>
    <property type="match status" value="1"/>
</dbReference>
<dbReference type="AlphaFoldDB" id="A0A7W6H823"/>
<dbReference type="Pfam" id="PF00903">
    <property type="entry name" value="Glyoxalase"/>
    <property type="match status" value="1"/>
</dbReference>
<protein>
    <recommendedName>
        <fullName evidence="1">VOC domain-containing protein</fullName>
    </recommendedName>
</protein>
<reference evidence="2 3" key="1">
    <citation type="submission" date="2020-08" db="EMBL/GenBank/DDBJ databases">
        <title>Genomic Encyclopedia of Type Strains, Phase IV (KMG-IV): sequencing the most valuable type-strain genomes for metagenomic binning, comparative biology and taxonomic classification.</title>
        <authorList>
            <person name="Goeker M."/>
        </authorList>
    </citation>
    <scope>NUCLEOTIDE SEQUENCE [LARGE SCALE GENOMIC DNA]</scope>
    <source>
        <strain evidence="2 3">DSM 102238</strain>
    </source>
</reference>
<dbReference type="Proteomes" id="UP000542776">
    <property type="component" value="Unassembled WGS sequence"/>
</dbReference>
<keyword evidence="3" id="KW-1185">Reference proteome</keyword>
<dbReference type="InterPro" id="IPR029068">
    <property type="entry name" value="Glyas_Bleomycin-R_OHBP_Dase"/>
</dbReference>
<proteinExistence type="predicted"/>
<sequence length="140" mass="15150">MQQQISVITLGVASLARSRQFYADGFGWAPVFENDDIAFYQMNGFVLGTWANPGLDEDIQRPSQPAPGAFALAHNVADQADVDLVVQRLVGAGGTLLRKADAPPHGGFRGYVADPDGYAWEIAWNPAWTIDDRGLVTFGI</sequence>
<dbReference type="RefSeq" id="WP_183201723.1">
    <property type="nucleotide sequence ID" value="NZ_JACIEK010000015.1"/>
</dbReference>
<feature type="domain" description="VOC" evidence="1">
    <location>
        <begin position="4"/>
        <end position="125"/>
    </location>
</feature>
<dbReference type="PANTHER" id="PTHR36503">
    <property type="entry name" value="BLR2520 PROTEIN"/>
    <property type="match status" value="1"/>
</dbReference>
<name>A0A7W6H823_9HYPH</name>